<dbReference type="PANTHER" id="PTHR43065">
    <property type="entry name" value="SENSOR HISTIDINE KINASE"/>
    <property type="match status" value="1"/>
</dbReference>
<dbReference type="SUPFAM" id="SSF158472">
    <property type="entry name" value="HAMP domain-like"/>
    <property type="match status" value="1"/>
</dbReference>
<evidence type="ECO:0000313" key="10">
    <source>
        <dbReference type="EMBL" id="VAX08532.1"/>
    </source>
</evidence>
<dbReference type="Pfam" id="PF00672">
    <property type="entry name" value="HAMP"/>
    <property type="match status" value="1"/>
</dbReference>
<dbReference type="Gene3D" id="3.30.565.10">
    <property type="entry name" value="Histidine kinase-like ATPase, C-terminal domain"/>
    <property type="match status" value="1"/>
</dbReference>
<dbReference type="PANTHER" id="PTHR43065:SF42">
    <property type="entry name" value="TWO-COMPONENT SENSOR PPRA"/>
    <property type="match status" value="1"/>
</dbReference>
<feature type="transmembrane region" description="Helical" evidence="7">
    <location>
        <begin position="24"/>
        <end position="43"/>
    </location>
</feature>
<evidence type="ECO:0000256" key="4">
    <source>
        <dbReference type="ARBA" id="ARBA00022679"/>
    </source>
</evidence>
<dbReference type="Gene3D" id="1.10.287.130">
    <property type="match status" value="1"/>
</dbReference>
<evidence type="ECO:0000256" key="1">
    <source>
        <dbReference type="ARBA" id="ARBA00000085"/>
    </source>
</evidence>
<evidence type="ECO:0000256" key="7">
    <source>
        <dbReference type="SAM" id="Phobius"/>
    </source>
</evidence>
<evidence type="ECO:0000256" key="2">
    <source>
        <dbReference type="ARBA" id="ARBA00012438"/>
    </source>
</evidence>
<comment type="catalytic activity">
    <reaction evidence="1">
        <text>ATP + protein L-histidine = ADP + protein N-phospho-L-histidine.</text>
        <dbReference type="EC" id="2.7.13.3"/>
    </reaction>
</comment>
<dbReference type="SMART" id="SM00304">
    <property type="entry name" value="HAMP"/>
    <property type="match status" value="1"/>
</dbReference>
<dbReference type="InterPro" id="IPR005467">
    <property type="entry name" value="His_kinase_dom"/>
</dbReference>
<dbReference type="InterPro" id="IPR003660">
    <property type="entry name" value="HAMP_dom"/>
</dbReference>
<evidence type="ECO:0000259" key="9">
    <source>
        <dbReference type="PROSITE" id="PS50885"/>
    </source>
</evidence>
<evidence type="ECO:0000256" key="5">
    <source>
        <dbReference type="ARBA" id="ARBA00022777"/>
    </source>
</evidence>
<dbReference type="SUPFAM" id="SSF55874">
    <property type="entry name" value="ATPase domain of HSP90 chaperone/DNA topoisomerase II/histidine kinase"/>
    <property type="match status" value="1"/>
</dbReference>
<protein>
    <recommendedName>
        <fullName evidence="2">histidine kinase</fullName>
        <ecNumber evidence="2">2.7.13.3</ecNumber>
    </recommendedName>
</protein>
<name>A0A3B1AXL1_9ZZZZ</name>
<keyword evidence="7" id="KW-0472">Membrane</keyword>
<organism evidence="10">
    <name type="scientific">hydrothermal vent metagenome</name>
    <dbReference type="NCBI Taxonomy" id="652676"/>
    <lineage>
        <taxon>unclassified sequences</taxon>
        <taxon>metagenomes</taxon>
        <taxon>ecological metagenomes</taxon>
    </lineage>
</organism>
<dbReference type="PROSITE" id="PS50885">
    <property type="entry name" value="HAMP"/>
    <property type="match status" value="1"/>
</dbReference>
<keyword evidence="7" id="KW-1133">Transmembrane helix</keyword>
<evidence type="ECO:0000256" key="3">
    <source>
        <dbReference type="ARBA" id="ARBA00022553"/>
    </source>
</evidence>
<feature type="domain" description="HAMP" evidence="9">
    <location>
        <begin position="202"/>
        <end position="254"/>
    </location>
</feature>
<dbReference type="InterPro" id="IPR003594">
    <property type="entry name" value="HATPase_dom"/>
</dbReference>
<keyword evidence="5" id="KW-0418">Kinase</keyword>
<dbReference type="InterPro" id="IPR004358">
    <property type="entry name" value="Sig_transdc_His_kin-like_C"/>
</dbReference>
<keyword evidence="6" id="KW-0175">Coiled coil</keyword>
<dbReference type="PROSITE" id="PS50109">
    <property type="entry name" value="HIS_KIN"/>
    <property type="match status" value="1"/>
</dbReference>
<dbReference type="Gene3D" id="6.10.340.10">
    <property type="match status" value="1"/>
</dbReference>
<keyword evidence="3" id="KW-0597">Phosphoprotein</keyword>
<dbReference type="AlphaFoldDB" id="A0A3B1AXL1"/>
<accession>A0A3B1AXL1</accession>
<dbReference type="InterPro" id="IPR036890">
    <property type="entry name" value="HATPase_C_sf"/>
</dbReference>
<keyword evidence="7" id="KW-0812">Transmembrane</keyword>
<dbReference type="SUPFAM" id="SSF47384">
    <property type="entry name" value="Homodimeric domain of signal transducing histidine kinase"/>
    <property type="match status" value="1"/>
</dbReference>
<dbReference type="CDD" id="cd06225">
    <property type="entry name" value="HAMP"/>
    <property type="match status" value="1"/>
</dbReference>
<dbReference type="InterPro" id="IPR036097">
    <property type="entry name" value="HisK_dim/P_sf"/>
</dbReference>
<dbReference type="GO" id="GO:0016020">
    <property type="term" value="C:membrane"/>
    <property type="evidence" value="ECO:0007669"/>
    <property type="project" value="InterPro"/>
</dbReference>
<dbReference type="EC" id="2.7.13.3" evidence="2"/>
<proteinExistence type="predicted"/>
<feature type="transmembrane region" description="Helical" evidence="7">
    <location>
        <begin position="178"/>
        <end position="202"/>
    </location>
</feature>
<keyword evidence="4" id="KW-0808">Transferase</keyword>
<dbReference type="SMART" id="SM00387">
    <property type="entry name" value="HATPase_c"/>
    <property type="match status" value="1"/>
</dbReference>
<dbReference type="EMBL" id="UOFY01000028">
    <property type="protein sequence ID" value="VAX08532.1"/>
    <property type="molecule type" value="Genomic_DNA"/>
</dbReference>
<feature type="domain" description="Histidine kinase" evidence="8">
    <location>
        <begin position="278"/>
        <end position="497"/>
    </location>
</feature>
<gene>
    <name evidence="10" type="ORF">MNBD_GAMMA25-806</name>
</gene>
<dbReference type="GO" id="GO:0000155">
    <property type="term" value="F:phosphorelay sensor kinase activity"/>
    <property type="evidence" value="ECO:0007669"/>
    <property type="project" value="InterPro"/>
</dbReference>
<reference evidence="10" key="1">
    <citation type="submission" date="2018-06" db="EMBL/GenBank/DDBJ databases">
        <authorList>
            <person name="Zhirakovskaya E."/>
        </authorList>
    </citation>
    <scope>NUCLEOTIDE SEQUENCE</scope>
</reference>
<dbReference type="Pfam" id="PF02518">
    <property type="entry name" value="HATPase_c"/>
    <property type="match status" value="1"/>
</dbReference>
<feature type="coiled-coil region" evidence="6">
    <location>
        <begin position="235"/>
        <end position="262"/>
    </location>
</feature>
<dbReference type="PRINTS" id="PR00344">
    <property type="entry name" value="BCTRLSENSOR"/>
</dbReference>
<sequence>MNDAKRTQSIATGKRQVSLRLKGYLVYGLLTTFAVVLAIFIFYQKKVLLEQFDNLQRLYDVEIGLHNADVRVLNAIEIQQVNLRGVDFQVGAEHVQEHLQQLLIASHKIISSSIENSAEITELFAALDTTRARPNQSTLENLSRTLEKTKRVIEQRLEESRLQRKKMVADFHERSNDVALISLSLGFFSLILLGSIIAVFFSRMARDLILLRQRGQEIIQGKRGKPVPIRRNDEVGDLANAINKMADDLDQHEKNLELERQKNFHREKMAVMGTLTAGIAHEVGNPIAAISALVQEVIDEKITGKCPYMDESDICKLHMVLDNTQRLGNITREISGLVQPQSEKFELFDLNALIRNTCNLMRYDQRWKRIQVDFHLDKNLPALNGISDQLTQVVMNLLVNALDAIEASTKTKSHIIISSVVDDEYVCLSIDDNGQGMDKLTLKKATQEFFTTKDRGKGTGLGLSLCNSIIVAHRGRLEIRSTAAKGTVVRVYLPLTIELMSEVAK</sequence>
<evidence type="ECO:0000256" key="6">
    <source>
        <dbReference type="SAM" id="Coils"/>
    </source>
</evidence>
<evidence type="ECO:0000259" key="8">
    <source>
        <dbReference type="PROSITE" id="PS50109"/>
    </source>
</evidence>